<evidence type="ECO:0000259" key="3">
    <source>
        <dbReference type="Pfam" id="PF00501"/>
    </source>
</evidence>
<dbReference type="EMBL" id="JACPSX010000210">
    <property type="protein sequence ID" value="MBI3015550.1"/>
    <property type="molecule type" value="Genomic_DNA"/>
</dbReference>
<dbReference type="PANTHER" id="PTHR43767">
    <property type="entry name" value="LONG-CHAIN-FATTY-ACID--COA LIGASE"/>
    <property type="match status" value="1"/>
</dbReference>
<dbReference type="InterPro" id="IPR045851">
    <property type="entry name" value="AMP-bd_C_sf"/>
</dbReference>
<dbReference type="Pfam" id="PF00501">
    <property type="entry name" value="AMP-binding"/>
    <property type="match status" value="1"/>
</dbReference>
<accession>A0A932M1J7</accession>
<sequence>MEQPWHKFYDEGVPHTLNYPRLSLPELLEESGRVYGQRPALIFFGTVLTYRKLLEQINRLAAALAALGVGERQRVALLFPNCPQTVIAYYAVLKLGGIVVQTNPLYKEEEIVHQWRDAGCETAIVLDRLFPPGTRLWRETPVRQVVLTTLKDYLSFPKATAYAIKMALAGEHRRIDPHPGIFSWTDLLRSHPPSPPRRSVDPESVALLQYTGGTTGTAKGAMLTHRNLVSNAVQLIAWTPRMVSGRERFLGVLPFFHAYGMTAAMNLPLARGLSVILLPRFDVREVLQAIGRYKPTAFPGVPAMFLAILSHPRVKTTNMSSIAVAMSGASALPAGVTAQFEAMTGGSMFEGYGLTEASPVTHSNPLYSVRKEGSIGVPLPDTEARIVDSLEGKRELPPGEVGELCVKGPQIMAGFWNREEETREVLRGGWLYTGDLARRDEDGFFYIVDRKKDLIIVMGYNVYPVEVEEVLKTHPLILEAAVVGVRDRIKGEVVKAFVVPRPGARLLENEVKGFCRKHLAAFKVPAQVEFRQELPKTLIGKVLRKDLRRDTEADLPGD</sequence>
<proteinExistence type="inferred from homology"/>
<keyword evidence="2 5" id="KW-0436">Ligase</keyword>
<evidence type="ECO:0000259" key="4">
    <source>
        <dbReference type="Pfam" id="PF13193"/>
    </source>
</evidence>
<dbReference type="Gene3D" id="3.40.50.12780">
    <property type="entry name" value="N-terminal domain of ligase-like"/>
    <property type="match status" value="1"/>
</dbReference>
<feature type="domain" description="AMP-dependent synthetase/ligase" evidence="3">
    <location>
        <begin position="28"/>
        <end position="416"/>
    </location>
</feature>
<dbReference type="FunFam" id="3.30.300.30:FF:000008">
    <property type="entry name" value="2,3-dihydroxybenzoate-AMP ligase"/>
    <property type="match status" value="1"/>
</dbReference>
<dbReference type="Proteomes" id="UP000741360">
    <property type="component" value="Unassembled WGS sequence"/>
</dbReference>
<dbReference type="InterPro" id="IPR020845">
    <property type="entry name" value="AMP-binding_CS"/>
</dbReference>
<comment type="similarity">
    <text evidence="1">Belongs to the ATP-dependent AMP-binding enzyme family.</text>
</comment>
<organism evidence="5 6">
    <name type="scientific">Tectimicrobiota bacterium</name>
    <dbReference type="NCBI Taxonomy" id="2528274"/>
    <lineage>
        <taxon>Bacteria</taxon>
        <taxon>Pseudomonadati</taxon>
        <taxon>Nitrospinota/Tectimicrobiota group</taxon>
        <taxon>Candidatus Tectimicrobiota</taxon>
    </lineage>
</organism>
<reference evidence="5" key="1">
    <citation type="submission" date="2020-07" db="EMBL/GenBank/DDBJ databases">
        <title>Huge and variable diversity of episymbiotic CPR bacteria and DPANN archaea in groundwater ecosystems.</title>
        <authorList>
            <person name="He C.Y."/>
            <person name="Keren R."/>
            <person name="Whittaker M."/>
            <person name="Farag I.F."/>
            <person name="Doudna J."/>
            <person name="Cate J.H.D."/>
            <person name="Banfield J.F."/>
        </authorList>
    </citation>
    <scope>NUCLEOTIDE SEQUENCE</scope>
    <source>
        <strain evidence="5">NC_groundwater_717_Ag_S-0.2um_59_8</strain>
    </source>
</reference>
<dbReference type="Gene3D" id="3.30.300.30">
    <property type="match status" value="1"/>
</dbReference>
<dbReference type="InterPro" id="IPR000873">
    <property type="entry name" value="AMP-dep_synth/lig_dom"/>
</dbReference>
<evidence type="ECO:0000256" key="2">
    <source>
        <dbReference type="ARBA" id="ARBA00022598"/>
    </source>
</evidence>
<dbReference type="PROSITE" id="PS00455">
    <property type="entry name" value="AMP_BINDING"/>
    <property type="match status" value="1"/>
</dbReference>
<dbReference type="CDD" id="cd05936">
    <property type="entry name" value="FC-FACS_FadD_like"/>
    <property type="match status" value="1"/>
</dbReference>
<name>A0A932M1J7_UNCTE</name>
<dbReference type="SUPFAM" id="SSF56801">
    <property type="entry name" value="Acetyl-CoA synthetase-like"/>
    <property type="match status" value="1"/>
</dbReference>
<comment type="caution">
    <text evidence="5">The sequence shown here is derived from an EMBL/GenBank/DDBJ whole genome shotgun (WGS) entry which is preliminary data.</text>
</comment>
<dbReference type="InterPro" id="IPR050237">
    <property type="entry name" value="ATP-dep_AMP-bd_enzyme"/>
</dbReference>
<feature type="domain" description="AMP-binding enzyme C-terminal" evidence="4">
    <location>
        <begin position="466"/>
        <end position="541"/>
    </location>
</feature>
<dbReference type="Pfam" id="PF13193">
    <property type="entry name" value="AMP-binding_C"/>
    <property type="match status" value="1"/>
</dbReference>
<protein>
    <submittedName>
        <fullName evidence="5">Long-chain fatty acid--CoA ligase</fullName>
    </submittedName>
</protein>
<evidence type="ECO:0000256" key="1">
    <source>
        <dbReference type="ARBA" id="ARBA00006432"/>
    </source>
</evidence>
<evidence type="ECO:0000313" key="6">
    <source>
        <dbReference type="Proteomes" id="UP000741360"/>
    </source>
</evidence>
<evidence type="ECO:0000313" key="5">
    <source>
        <dbReference type="EMBL" id="MBI3015550.1"/>
    </source>
</evidence>
<dbReference type="GO" id="GO:0016877">
    <property type="term" value="F:ligase activity, forming carbon-sulfur bonds"/>
    <property type="evidence" value="ECO:0007669"/>
    <property type="project" value="UniProtKB-ARBA"/>
</dbReference>
<dbReference type="AlphaFoldDB" id="A0A932M1J7"/>
<dbReference type="FunFam" id="3.40.50.12780:FF:000003">
    <property type="entry name" value="Long-chain-fatty-acid--CoA ligase FadD"/>
    <property type="match status" value="1"/>
</dbReference>
<dbReference type="PANTHER" id="PTHR43767:SF12">
    <property type="entry name" value="AMP-DEPENDENT SYNTHETASE AND LIGASE"/>
    <property type="match status" value="1"/>
</dbReference>
<dbReference type="InterPro" id="IPR025110">
    <property type="entry name" value="AMP-bd_C"/>
</dbReference>
<dbReference type="InterPro" id="IPR042099">
    <property type="entry name" value="ANL_N_sf"/>
</dbReference>
<gene>
    <name evidence="5" type="ORF">HYY65_10925</name>
</gene>